<keyword evidence="2" id="KW-0408">Iron</keyword>
<keyword evidence="1" id="KW-0479">Metal-binding</keyword>
<dbReference type="OrthoDB" id="9773828at2"/>
<dbReference type="Proteomes" id="UP000189464">
    <property type="component" value="Chromosome"/>
</dbReference>
<evidence type="ECO:0000313" key="5">
    <source>
        <dbReference type="EMBL" id="AQS59158.1"/>
    </source>
</evidence>
<evidence type="ECO:0000256" key="3">
    <source>
        <dbReference type="ARBA" id="ARBA00023014"/>
    </source>
</evidence>
<dbReference type="Gene3D" id="1.10.1060.10">
    <property type="entry name" value="Alpha-helical ferredoxin"/>
    <property type="match status" value="1"/>
</dbReference>
<dbReference type="AlphaFoldDB" id="A0A1S6IWK5"/>
<dbReference type="EMBL" id="CP019698">
    <property type="protein sequence ID" value="AQS59158.1"/>
    <property type="molecule type" value="Genomic_DNA"/>
</dbReference>
<keyword evidence="3" id="KW-0411">Iron-sulfur</keyword>
<evidence type="ECO:0000259" key="4">
    <source>
        <dbReference type="PROSITE" id="PS51379"/>
    </source>
</evidence>
<proteinExistence type="predicted"/>
<feature type="domain" description="4Fe-4S ferredoxin-type" evidence="4">
    <location>
        <begin position="193"/>
        <end position="215"/>
    </location>
</feature>
<feature type="domain" description="4Fe-4S ferredoxin-type" evidence="4">
    <location>
        <begin position="248"/>
        <end position="278"/>
    </location>
</feature>
<evidence type="ECO:0000313" key="6">
    <source>
        <dbReference type="Proteomes" id="UP000189464"/>
    </source>
</evidence>
<dbReference type="Pfam" id="PF13187">
    <property type="entry name" value="Fer4_9"/>
    <property type="match status" value="1"/>
</dbReference>
<dbReference type="InterPro" id="IPR017900">
    <property type="entry name" value="4Fe4S_Fe_S_CS"/>
</dbReference>
<dbReference type="InterPro" id="IPR017896">
    <property type="entry name" value="4Fe4S_Fe-S-bd"/>
</dbReference>
<name>A0A1S6IWK5_9FIRM</name>
<dbReference type="InterPro" id="IPR009051">
    <property type="entry name" value="Helical_ferredxn"/>
</dbReference>
<sequence length="315" mass="34913">MEKLTQQIRETAKKLLAEKKVDLVVGFAQGSLPLRSTPYFARTPEQAENLIWSSTCENNLANYLRKRGEKVAVIAKGCDVRAIVGLIKEGQIVKENLYIIGVPCAGMIDRKQINAAVEGKEILAASDNGSEILLKGKDFEKTVAKQDVMFGSCKTCQYNNPVIFDELLGEKVAAREANYADIEAFEALSDEERRAFIAKEMSKCIRCYACRQACPMCYCSECFVDCNTPAWIGKSAKSIDDNALFQAVRVFHLAGRCVDCGACERACPMGIKLSLLTRKMVKDVKELFGAEAGVNLEDPPALNTFKFEDKEDFLL</sequence>
<dbReference type="STRING" id="1833852.B0537_08745"/>
<organism evidence="5 6">
    <name type="scientific">Desulforamulus ferrireducens</name>
    <dbReference type="NCBI Taxonomy" id="1833852"/>
    <lineage>
        <taxon>Bacteria</taxon>
        <taxon>Bacillati</taxon>
        <taxon>Bacillota</taxon>
        <taxon>Clostridia</taxon>
        <taxon>Eubacteriales</taxon>
        <taxon>Peptococcaceae</taxon>
        <taxon>Desulforamulus</taxon>
    </lineage>
</organism>
<protein>
    <submittedName>
        <fullName evidence="5">4Fe-4S ferredoxin</fullName>
    </submittedName>
</protein>
<evidence type="ECO:0000256" key="2">
    <source>
        <dbReference type="ARBA" id="ARBA00023004"/>
    </source>
</evidence>
<keyword evidence="6" id="KW-1185">Reference proteome</keyword>
<dbReference type="PROSITE" id="PS00198">
    <property type="entry name" value="4FE4S_FER_1"/>
    <property type="match status" value="1"/>
</dbReference>
<dbReference type="RefSeq" id="WP_013809443.1">
    <property type="nucleotide sequence ID" value="NZ_CP019698.1"/>
</dbReference>
<dbReference type="GO" id="GO:0046872">
    <property type="term" value="F:metal ion binding"/>
    <property type="evidence" value="ECO:0007669"/>
    <property type="project" value="UniProtKB-KW"/>
</dbReference>
<accession>A0A1S6IWK5</accession>
<dbReference type="PROSITE" id="PS51379">
    <property type="entry name" value="4FE4S_FER_2"/>
    <property type="match status" value="2"/>
</dbReference>
<evidence type="ECO:0000256" key="1">
    <source>
        <dbReference type="ARBA" id="ARBA00022723"/>
    </source>
</evidence>
<dbReference type="SUPFAM" id="SSF46548">
    <property type="entry name" value="alpha-helical ferredoxin"/>
    <property type="match status" value="1"/>
</dbReference>
<reference evidence="5 6" key="1">
    <citation type="journal article" date="2016" name="Int. J. Syst. Evol. Microbiol.">
        <title>Desulfotomaculum ferrireducens sp. nov., a moderately thermophilic sulfate-reducing and dissimilatory Fe(III)-reducing bacterium isolated from compost.</title>
        <authorList>
            <person name="Yang G."/>
            <person name="Guo J."/>
            <person name="Zhuang L."/>
            <person name="Yuan Y."/>
            <person name="Zhou S."/>
        </authorList>
    </citation>
    <scope>NUCLEOTIDE SEQUENCE [LARGE SCALE GENOMIC DNA]</scope>
    <source>
        <strain evidence="5 6">GSS09</strain>
    </source>
</reference>
<dbReference type="GO" id="GO:0051536">
    <property type="term" value="F:iron-sulfur cluster binding"/>
    <property type="evidence" value="ECO:0007669"/>
    <property type="project" value="UniProtKB-KW"/>
</dbReference>
<dbReference type="KEGG" id="dfg:B0537_08745"/>
<gene>
    <name evidence="5" type="ORF">B0537_08745</name>
</gene>